<dbReference type="Pfam" id="PF00578">
    <property type="entry name" value="AhpC-TSA"/>
    <property type="match status" value="1"/>
</dbReference>
<dbReference type="RefSeq" id="WP_175276480.1">
    <property type="nucleotide sequence ID" value="NZ_CP054836.1"/>
</dbReference>
<dbReference type="InterPro" id="IPR000866">
    <property type="entry name" value="AhpC/TSA"/>
</dbReference>
<dbReference type="Gene3D" id="3.40.30.10">
    <property type="entry name" value="Glutaredoxin"/>
    <property type="match status" value="1"/>
</dbReference>
<keyword evidence="3" id="KW-1185">Reference proteome</keyword>
<dbReference type="InterPro" id="IPR036249">
    <property type="entry name" value="Thioredoxin-like_sf"/>
</dbReference>
<gene>
    <name evidence="2" type="ORF">HTY61_09055</name>
</gene>
<dbReference type="GO" id="GO:0016491">
    <property type="term" value="F:oxidoreductase activity"/>
    <property type="evidence" value="ECO:0007669"/>
    <property type="project" value="InterPro"/>
</dbReference>
<dbReference type="EMBL" id="CP054836">
    <property type="protein sequence ID" value="QKV18587.1"/>
    <property type="molecule type" value="Genomic_DNA"/>
</dbReference>
<dbReference type="KEGG" id="orm:HTY61_09055"/>
<feature type="domain" description="Thioredoxin" evidence="1">
    <location>
        <begin position="31"/>
        <end position="205"/>
    </location>
</feature>
<dbReference type="CDD" id="cd02970">
    <property type="entry name" value="PRX_like2"/>
    <property type="match status" value="1"/>
</dbReference>
<dbReference type="InterPro" id="IPR013766">
    <property type="entry name" value="Thioredoxin_domain"/>
</dbReference>
<dbReference type="Proteomes" id="UP000509367">
    <property type="component" value="Chromosome"/>
</dbReference>
<dbReference type="PROSITE" id="PS51352">
    <property type="entry name" value="THIOREDOXIN_2"/>
    <property type="match status" value="1"/>
</dbReference>
<dbReference type="GO" id="GO:0016209">
    <property type="term" value="F:antioxidant activity"/>
    <property type="evidence" value="ECO:0007669"/>
    <property type="project" value="InterPro"/>
</dbReference>
<evidence type="ECO:0000259" key="1">
    <source>
        <dbReference type="PROSITE" id="PS51352"/>
    </source>
</evidence>
<dbReference type="SUPFAM" id="SSF52833">
    <property type="entry name" value="Thioredoxin-like"/>
    <property type="match status" value="1"/>
</dbReference>
<organism evidence="2 3">
    <name type="scientific">Oricola thermophila</name>
    <dbReference type="NCBI Taxonomy" id="2742145"/>
    <lineage>
        <taxon>Bacteria</taxon>
        <taxon>Pseudomonadati</taxon>
        <taxon>Pseudomonadota</taxon>
        <taxon>Alphaproteobacteria</taxon>
        <taxon>Hyphomicrobiales</taxon>
        <taxon>Ahrensiaceae</taxon>
        <taxon>Oricola</taxon>
    </lineage>
</organism>
<evidence type="ECO:0000313" key="2">
    <source>
        <dbReference type="EMBL" id="QKV18587.1"/>
    </source>
</evidence>
<evidence type="ECO:0000313" key="3">
    <source>
        <dbReference type="Proteomes" id="UP000509367"/>
    </source>
</evidence>
<sequence>MARNAGPEIAATCAQAEQNQERLATSEGTVLHHPETVPDVTLVAADGSRRGLRELIAGRPAVLLFFRGDWCPFSTTSMRALEDIRADLASQGIAMIGITPRHHSALAGAVERNLLGYPLLTDPELELTEAMGVRVRVIDEMVHLYEKQGIDLAELNESGEWSLPLEATFLVGPDGRICCANAFPHPSRRMEPAEVRERMLEMLGQCHDA</sequence>
<accession>A0A6N1VHW7</accession>
<dbReference type="AlphaFoldDB" id="A0A6N1VHW7"/>
<proteinExistence type="predicted"/>
<protein>
    <submittedName>
        <fullName evidence="2">AhpC/TSA family protein</fullName>
    </submittedName>
</protein>
<reference evidence="2 3" key="1">
    <citation type="submission" date="2020-06" db="EMBL/GenBank/DDBJ databases">
        <title>Oricola thermophila sp. nov. isolated from a tidal sediments.</title>
        <authorList>
            <person name="Kwon K.K."/>
            <person name="Yang S.-H."/>
            <person name="Park M.-J."/>
        </authorList>
    </citation>
    <scope>NUCLEOTIDE SEQUENCE [LARGE SCALE GENOMIC DNA]</scope>
    <source>
        <strain evidence="2 3">MEBiC13590</strain>
    </source>
</reference>
<name>A0A6N1VHW7_9HYPH</name>